<dbReference type="InterPro" id="IPR010591">
    <property type="entry name" value="ATP11"/>
</dbReference>
<keyword evidence="3" id="KW-0809">Transit peptide</keyword>
<sequence>VRHSALQQWIFMARVLLRNAMHLARHPKNSWTTRISNERYIMMSRTRLEKALEELQRNPYYDKYAQKIAKLQQTSPEQFLQRVEQQEKIREKQEKHKKAANFYETEAKPALESGIQMKETRLDSIMKIDMIKDKSKEEIIKIWNEYHKQKDCICGTMMPEQYDKMFTRSKQYSTFLLPLPREQSYEFIMCQFYGSEVHMTPLLWYQTHKENAPECLTMIYYTELREDKDIVLMRGEFDTKLLQVQEAQCLANELLLYYCNDHEHRLQLLETFTNRPDKFKHMDLIAQLETLSLELNNVETKI</sequence>
<keyword evidence="6" id="KW-1185">Reference proteome</keyword>
<evidence type="ECO:0000256" key="3">
    <source>
        <dbReference type="ARBA" id="ARBA00022946"/>
    </source>
</evidence>
<evidence type="ECO:0000313" key="5">
    <source>
        <dbReference type="EMBL" id="KYM98235.1"/>
    </source>
</evidence>
<dbReference type="STRING" id="456900.A0A151ICU5"/>
<dbReference type="GO" id="GO:0033615">
    <property type="term" value="P:mitochondrial proton-transporting ATP synthase complex assembly"/>
    <property type="evidence" value="ECO:0007669"/>
    <property type="project" value="TreeGrafter"/>
</dbReference>
<evidence type="ECO:0000256" key="2">
    <source>
        <dbReference type="ARBA" id="ARBA00009116"/>
    </source>
</evidence>
<protein>
    <submittedName>
        <fullName evidence="5">ATP synthase mitochondrial F1 complex assembly factor 1</fullName>
    </submittedName>
</protein>
<dbReference type="PANTHER" id="PTHR13126:SF0">
    <property type="entry name" value="ATP SYNTHASE MITOCHONDRIAL F1 COMPLEX ASSEMBLY FACTOR 1"/>
    <property type="match status" value="1"/>
</dbReference>
<organism evidence="5 6">
    <name type="scientific">Cyphomyrmex costatus</name>
    <dbReference type="NCBI Taxonomy" id="456900"/>
    <lineage>
        <taxon>Eukaryota</taxon>
        <taxon>Metazoa</taxon>
        <taxon>Ecdysozoa</taxon>
        <taxon>Arthropoda</taxon>
        <taxon>Hexapoda</taxon>
        <taxon>Insecta</taxon>
        <taxon>Pterygota</taxon>
        <taxon>Neoptera</taxon>
        <taxon>Endopterygota</taxon>
        <taxon>Hymenoptera</taxon>
        <taxon>Apocrita</taxon>
        <taxon>Aculeata</taxon>
        <taxon>Formicoidea</taxon>
        <taxon>Formicidae</taxon>
        <taxon>Myrmicinae</taxon>
        <taxon>Cyphomyrmex</taxon>
    </lineage>
</organism>
<evidence type="ECO:0000256" key="4">
    <source>
        <dbReference type="ARBA" id="ARBA00023128"/>
    </source>
</evidence>
<dbReference type="PANTHER" id="PTHR13126">
    <property type="entry name" value="CHAPERONE ATP11"/>
    <property type="match status" value="1"/>
</dbReference>
<dbReference type="Pfam" id="PF06644">
    <property type="entry name" value="ATP11"/>
    <property type="match status" value="1"/>
</dbReference>
<dbReference type="Proteomes" id="UP000078542">
    <property type="component" value="Unassembled WGS sequence"/>
</dbReference>
<feature type="non-terminal residue" evidence="5">
    <location>
        <position position="1"/>
    </location>
</feature>
<reference evidence="5 6" key="1">
    <citation type="submission" date="2016-03" db="EMBL/GenBank/DDBJ databases">
        <title>Cyphomyrmex costatus WGS genome.</title>
        <authorList>
            <person name="Nygaard S."/>
            <person name="Hu H."/>
            <person name="Boomsma J."/>
            <person name="Zhang G."/>
        </authorList>
    </citation>
    <scope>NUCLEOTIDE SEQUENCE [LARGE SCALE GENOMIC DNA]</scope>
    <source>
        <strain evidence="5">MS0001</strain>
        <tissue evidence="5">Whole body</tissue>
    </source>
</reference>
<name>A0A151ICU5_9HYME</name>
<dbReference type="AlphaFoldDB" id="A0A151ICU5"/>
<accession>A0A151ICU5</accession>
<keyword evidence="4" id="KW-0496">Mitochondrion</keyword>
<dbReference type="GO" id="GO:0005739">
    <property type="term" value="C:mitochondrion"/>
    <property type="evidence" value="ECO:0007669"/>
    <property type="project" value="UniProtKB-SubCell"/>
</dbReference>
<evidence type="ECO:0000313" key="6">
    <source>
        <dbReference type="Proteomes" id="UP000078542"/>
    </source>
</evidence>
<proteinExistence type="inferred from homology"/>
<comment type="similarity">
    <text evidence="2">Belongs to the ATP11 family.</text>
</comment>
<dbReference type="EMBL" id="KQ978002">
    <property type="protein sequence ID" value="KYM98235.1"/>
    <property type="molecule type" value="Genomic_DNA"/>
</dbReference>
<comment type="subcellular location">
    <subcellularLocation>
        <location evidence="1">Mitochondrion</location>
    </subcellularLocation>
</comment>
<gene>
    <name evidence="5" type="ORF">ALC62_11085</name>
</gene>
<evidence type="ECO:0000256" key="1">
    <source>
        <dbReference type="ARBA" id="ARBA00004173"/>
    </source>
</evidence>